<evidence type="ECO:0000313" key="2">
    <source>
        <dbReference type="EMBL" id="MFC6884762.1"/>
    </source>
</evidence>
<organism evidence="2 3">
    <name type="scientific">Actinomadura yumaensis</name>
    <dbReference type="NCBI Taxonomy" id="111807"/>
    <lineage>
        <taxon>Bacteria</taxon>
        <taxon>Bacillati</taxon>
        <taxon>Actinomycetota</taxon>
        <taxon>Actinomycetes</taxon>
        <taxon>Streptosporangiales</taxon>
        <taxon>Thermomonosporaceae</taxon>
        <taxon>Actinomadura</taxon>
    </lineage>
</organism>
<dbReference type="PRINTS" id="PR00368">
    <property type="entry name" value="FADPNR"/>
</dbReference>
<keyword evidence="3" id="KW-1185">Reference proteome</keyword>
<dbReference type="Proteomes" id="UP001596380">
    <property type="component" value="Unassembled WGS sequence"/>
</dbReference>
<sequence>MVDSVVDVLVVGAGPYGLSVAAHLKGRGVQTRIIGVPMRFWQENMPEGMFLKSEPFASSLGSPRPGGGFDDYTSGWRAGRPIPLGTFLAYGRWFADRLVPETEPDRVTAVERSGTGYTVTLSTGETVAARAVVMAVGVGGFAHVPDEFAGLPAELASHPVAHRDLGRFAGQDVAVVGAGQSALETAALLAESGAYPCVLARTTRLAWNAVPDASLSLVRGPRSGLGRGWRTWLWSERPSTVRFLPERTRRRIVRTTMPPAGAWWLRERLADVPVRLGQHVTEVAAHAGRVVIQTRDHEGQVSRVEADHAITATGYVCDLDRVGVLSPEIRRTVHTRHGYPVLDAGFQSSLPGLYFAGLTAALSFGPVMRFVHGSDFAAARIATHIARTNPSRPMPRVPAQARP</sequence>
<evidence type="ECO:0000259" key="1">
    <source>
        <dbReference type="Pfam" id="PF07992"/>
    </source>
</evidence>
<dbReference type="InterPro" id="IPR036188">
    <property type="entry name" value="FAD/NAD-bd_sf"/>
</dbReference>
<feature type="domain" description="FAD/NAD(P)-binding" evidence="1">
    <location>
        <begin position="7"/>
        <end position="357"/>
    </location>
</feature>
<accession>A0ABW2CSF8</accession>
<comment type="caution">
    <text evidence="2">The sequence shown here is derived from an EMBL/GenBank/DDBJ whole genome shotgun (WGS) entry which is preliminary data.</text>
</comment>
<protein>
    <submittedName>
        <fullName evidence="2">NAD(P)-binding domain-containing protein</fullName>
    </submittedName>
</protein>
<evidence type="ECO:0000313" key="3">
    <source>
        <dbReference type="Proteomes" id="UP001596380"/>
    </source>
</evidence>
<dbReference type="Pfam" id="PF07992">
    <property type="entry name" value="Pyr_redox_2"/>
    <property type="match status" value="1"/>
</dbReference>
<gene>
    <name evidence="2" type="ORF">ACFQKB_33730</name>
</gene>
<proteinExistence type="predicted"/>
<dbReference type="RefSeq" id="WP_241682896.1">
    <property type="nucleotide sequence ID" value="NZ_JBHSXE010000001.1"/>
</dbReference>
<dbReference type="EMBL" id="JBHSXS010000030">
    <property type="protein sequence ID" value="MFC6884762.1"/>
    <property type="molecule type" value="Genomic_DNA"/>
</dbReference>
<dbReference type="PANTHER" id="PTHR38663">
    <property type="match status" value="1"/>
</dbReference>
<dbReference type="PANTHER" id="PTHR38663:SF1">
    <property type="entry name" value="L-ORNITHINE N(5)-MONOOXYGENASE"/>
    <property type="match status" value="1"/>
</dbReference>
<dbReference type="PRINTS" id="PR00469">
    <property type="entry name" value="PNDRDTASEII"/>
</dbReference>
<dbReference type="Gene3D" id="3.50.50.60">
    <property type="entry name" value="FAD/NAD(P)-binding domain"/>
    <property type="match status" value="1"/>
</dbReference>
<dbReference type="SUPFAM" id="SSF51905">
    <property type="entry name" value="FAD/NAD(P)-binding domain"/>
    <property type="match status" value="1"/>
</dbReference>
<dbReference type="InterPro" id="IPR023753">
    <property type="entry name" value="FAD/NAD-binding_dom"/>
</dbReference>
<reference evidence="3" key="1">
    <citation type="journal article" date="2019" name="Int. J. Syst. Evol. Microbiol.">
        <title>The Global Catalogue of Microorganisms (GCM) 10K type strain sequencing project: providing services to taxonomists for standard genome sequencing and annotation.</title>
        <authorList>
            <consortium name="The Broad Institute Genomics Platform"/>
            <consortium name="The Broad Institute Genome Sequencing Center for Infectious Disease"/>
            <person name="Wu L."/>
            <person name="Ma J."/>
        </authorList>
    </citation>
    <scope>NUCLEOTIDE SEQUENCE [LARGE SCALE GENOMIC DNA]</scope>
    <source>
        <strain evidence="3">JCM 3369</strain>
    </source>
</reference>
<name>A0ABW2CSF8_9ACTN</name>